<dbReference type="AlphaFoldDB" id="A0AAQ1GIG9"/>
<dbReference type="RefSeq" id="WP_074984732.1">
    <property type="nucleotide sequence ID" value="NZ_CADFGN010000011.1"/>
</dbReference>
<sequence>MPSCKQSDPFRVKPWLAHTPQPDDPPPSEPGTPDVPPVGDPPPQPGEVPRSIRHYPVMRTRESHDEWARVAAYAREAGRSAWARWARWASWTCRPGDDRTPSAPSRAAPVLQHR</sequence>
<evidence type="ECO:0000256" key="1">
    <source>
        <dbReference type="SAM" id="MobiDB-lite"/>
    </source>
</evidence>
<comment type="caution">
    <text evidence="3">The sequence shown here is derived from an EMBL/GenBank/DDBJ whole genome shotgun (WGS) entry which is preliminary data.</text>
</comment>
<evidence type="ECO:0000313" key="4">
    <source>
        <dbReference type="Proteomes" id="UP000183529"/>
    </source>
</evidence>
<dbReference type="Proteomes" id="UP000183529">
    <property type="component" value="Unassembled WGS sequence"/>
</dbReference>
<reference evidence="3 4" key="1">
    <citation type="submission" date="2016-10" db="EMBL/GenBank/DDBJ databases">
        <authorList>
            <person name="Varghese N."/>
            <person name="Submissions S."/>
        </authorList>
    </citation>
    <scope>NUCLEOTIDE SEQUENCE [LARGE SCALE GENOMIC DNA]</scope>
    <source>
        <strain evidence="3 4">LMG 22274</strain>
    </source>
</reference>
<dbReference type="EMBL" id="FNZM01000011">
    <property type="protein sequence ID" value="SEJ94889.1"/>
    <property type="molecule type" value="Genomic_DNA"/>
</dbReference>
<organism evidence="3 4">
    <name type="scientific">Paraburkholderia tropica</name>
    <dbReference type="NCBI Taxonomy" id="92647"/>
    <lineage>
        <taxon>Bacteria</taxon>
        <taxon>Pseudomonadati</taxon>
        <taxon>Pseudomonadota</taxon>
        <taxon>Betaproteobacteria</taxon>
        <taxon>Burkholderiales</taxon>
        <taxon>Burkholderiaceae</taxon>
        <taxon>Paraburkholderia</taxon>
    </lineage>
</organism>
<protein>
    <submittedName>
        <fullName evidence="3">Uncharacterized protein</fullName>
    </submittedName>
</protein>
<gene>
    <name evidence="2" type="ORF">C7400_108146</name>
    <name evidence="3" type="ORF">SAMN05216550_111142</name>
</gene>
<name>A0AAQ1GIG9_9BURK</name>
<accession>A0AAQ1GIG9</accession>
<feature type="region of interest" description="Disordered" evidence="1">
    <location>
        <begin position="1"/>
        <end position="56"/>
    </location>
</feature>
<evidence type="ECO:0000313" key="5">
    <source>
        <dbReference type="Proteomes" id="UP000247515"/>
    </source>
</evidence>
<feature type="compositionally biased region" description="Pro residues" evidence="1">
    <location>
        <begin position="22"/>
        <end position="46"/>
    </location>
</feature>
<proteinExistence type="predicted"/>
<dbReference type="EMBL" id="QJJV01000008">
    <property type="protein sequence ID" value="PXX16339.1"/>
    <property type="molecule type" value="Genomic_DNA"/>
</dbReference>
<keyword evidence="5" id="KW-1185">Reference proteome</keyword>
<dbReference type="Proteomes" id="UP000247515">
    <property type="component" value="Unassembled WGS sequence"/>
</dbReference>
<reference evidence="2 5" key="2">
    <citation type="submission" date="2018-05" db="EMBL/GenBank/DDBJ databases">
        <title>Genomic Encyclopedia of Type Strains, Phase IV (KMG-V): Genome sequencing to study the core and pangenomes of soil and plant-associated prokaryotes.</title>
        <authorList>
            <person name="Whitman W."/>
        </authorList>
    </citation>
    <scope>NUCLEOTIDE SEQUENCE [LARGE SCALE GENOMIC DNA]</scope>
    <source>
        <strain evidence="2 5">SIr-6563</strain>
    </source>
</reference>
<feature type="region of interest" description="Disordered" evidence="1">
    <location>
        <begin position="93"/>
        <end position="114"/>
    </location>
</feature>
<evidence type="ECO:0000313" key="2">
    <source>
        <dbReference type="EMBL" id="PXX16339.1"/>
    </source>
</evidence>
<evidence type="ECO:0000313" key="3">
    <source>
        <dbReference type="EMBL" id="SEJ94889.1"/>
    </source>
</evidence>